<sequence>MIDILLEAYYIAKHMVFNIKQEKEDIQKVAILSCFPVIKAFLLWFNL</sequence>
<reference evidence="1 2" key="1">
    <citation type="submission" date="2018-12" db="EMBL/GenBank/DDBJ databases">
        <authorList>
            <consortium name="Pathogen Informatics"/>
        </authorList>
    </citation>
    <scope>NUCLEOTIDE SEQUENCE [LARGE SCALE GENOMIC DNA]</scope>
    <source>
        <strain evidence="1 2">NCTC13071</strain>
    </source>
</reference>
<gene>
    <name evidence="1" type="ORF">NCTC13071_01512</name>
</gene>
<name>A0A3S4TF33_9BACT</name>
<dbReference type="Proteomes" id="UP000274578">
    <property type="component" value="Chromosome 1"/>
</dbReference>
<dbReference type="EMBL" id="LR134384">
    <property type="protein sequence ID" value="VEH15508.1"/>
    <property type="molecule type" value="Genomic_DNA"/>
</dbReference>
<evidence type="ECO:0000313" key="1">
    <source>
        <dbReference type="EMBL" id="VEH15508.1"/>
    </source>
</evidence>
<dbReference type="AlphaFoldDB" id="A0A3S4TF33"/>
<evidence type="ECO:0000313" key="2">
    <source>
        <dbReference type="Proteomes" id="UP000274578"/>
    </source>
</evidence>
<accession>A0A3S4TF33</accession>
<dbReference type="KEGG" id="poc:NCTC13071_01512"/>
<protein>
    <submittedName>
        <fullName evidence="1">Uncharacterized protein</fullName>
    </submittedName>
</protein>
<proteinExistence type="predicted"/>
<organism evidence="1 2">
    <name type="scientific">Segatella oris</name>
    <dbReference type="NCBI Taxonomy" id="28135"/>
    <lineage>
        <taxon>Bacteria</taxon>
        <taxon>Pseudomonadati</taxon>
        <taxon>Bacteroidota</taxon>
        <taxon>Bacteroidia</taxon>
        <taxon>Bacteroidales</taxon>
        <taxon>Prevotellaceae</taxon>
        <taxon>Segatella</taxon>
    </lineage>
</organism>